<name>A0A3D9L930_MARFU</name>
<comment type="caution">
    <text evidence="3">The sequence shown here is derived from an EMBL/GenBank/DDBJ whole genome shotgun (WGS) entry which is preliminary data.</text>
</comment>
<sequence length="1069" mass="118022">MGYRQIGIIALFCILGCTQEEQDVLFSLLPGEFTGVSFRNDLPHDENLNIIDYLYFYNGGGVAVGDINNDGLEDLYFSSNTGDNKLYLNQGNFKFEDITEPAGVASPGAWKTGVTMADVNADGLLDIYVCRVGAYKDIKGNNELYINNGDSTFSEKASDFDLDFSGFSTQAAFFDYDNDNDLDVYLLNHAVHTIRSYGKSSLRLDEDQKAGDKLLRNDGGRFTDVTKSAGIFSSPIGYGLGLGISDVNKDGYMDILVSNDFHENDYLYLNQGNGTFVEHGEQWLRHSSRFSMGNDIADVNNDGHPDIMTLDMLPDEELVLKKSAGEDPYEIYKLKLDFGFMPQFARNTLQINNGNGTFSDVAFMHQLAATDWSWSVLFADFNLDGQKDLYITNGIVKRPNDLDYIKYLSDNQLTNTESGDQDLISQMPEGPVLNRFFRNNGSAGFEPVIWSSERAGYSSGAAYADLDLDGDLDLIVNNINAQASILKNNTNRESLTIKFEGPKGNPEGIGARLQVYQQNEIQYLENVPDRGFLSRGTTRLIVGFDSLGIDSLRVWWPGGKTQVIRDIDRKELTVYYDQADNLPLSSPVKSPMFQKIDFDSSFVHAENQFVDFNYQALIPHMVSREGPAITVADINGDNLMDAYIGGAAGQASSIYLQRDGKLIYHSDLTASISSEAVDAIFFDADNDGDLDLYEVTAGNREIGANPKLLDHFYLNVSGVFEQADERLPKLYQHGSAAVAFDYDQDGDQDVYVGGRVIAGQYGKPPESYLLINDGSGYFSSQACSHGMVTDAKVLDLNGNGVSELVVSQDWGSPQVFTVENGKLKALNIPILEELKGWWNQVESADLDGDGDLDLVLGNLGLNTKLTATPDSPVRMYVADFDGNDFLDQIITYQKKGVEYPINNKDELAAQMPIIKKKYTSYQEFAGKTVQEIFGEEALQNSKQYELTELRSLVLINQGGLAFDVLPLPNAFQKAPMYDFALLDINGDKFVDIVGGGNQTHMHTYFGAHDASYGEVAFGDGLGNFTVLPPDKSGISIFGDVRSIVPITLNNKVTLIFGVNDKPISVYQSN</sequence>
<dbReference type="PANTHER" id="PTHR16026">
    <property type="entry name" value="CARTILAGE ACIDIC PROTEIN 1"/>
    <property type="match status" value="1"/>
</dbReference>
<dbReference type="InterPro" id="IPR027039">
    <property type="entry name" value="Crtac1"/>
</dbReference>
<evidence type="ECO:0000313" key="3">
    <source>
        <dbReference type="EMBL" id="REE01562.1"/>
    </source>
</evidence>
<protein>
    <submittedName>
        <fullName evidence="3">VCBS repeat protein</fullName>
    </submittedName>
</protein>
<dbReference type="InterPro" id="IPR018247">
    <property type="entry name" value="EF_Hand_1_Ca_BS"/>
</dbReference>
<accession>A0A3D9L930</accession>
<dbReference type="EMBL" id="QREG01000003">
    <property type="protein sequence ID" value="REE01562.1"/>
    <property type="molecule type" value="Genomic_DNA"/>
</dbReference>
<dbReference type="InterPro" id="IPR011519">
    <property type="entry name" value="UnbV_ASPIC"/>
</dbReference>
<dbReference type="Pfam" id="PF13517">
    <property type="entry name" value="FG-GAP_3"/>
    <property type="match status" value="5"/>
</dbReference>
<dbReference type="SUPFAM" id="SSF69318">
    <property type="entry name" value="Integrin alpha N-terminal domain"/>
    <property type="match status" value="3"/>
</dbReference>
<keyword evidence="1" id="KW-0732">Signal</keyword>
<gene>
    <name evidence="3" type="ORF">C7460_10378</name>
</gene>
<evidence type="ECO:0000259" key="2">
    <source>
        <dbReference type="Pfam" id="PF07593"/>
    </source>
</evidence>
<feature type="domain" description="ASPIC/UnbV" evidence="2">
    <location>
        <begin position="508"/>
        <end position="568"/>
    </location>
</feature>
<evidence type="ECO:0000313" key="4">
    <source>
        <dbReference type="Proteomes" id="UP000256779"/>
    </source>
</evidence>
<organism evidence="3 4">
    <name type="scientific">Marinoscillum furvescens DSM 4134</name>
    <dbReference type="NCBI Taxonomy" id="1122208"/>
    <lineage>
        <taxon>Bacteria</taxon>
        <taxon>Pseudomonadati</taxon>
        <taxon>Bacteroidota</taxon>
        <taxon>Cytophagia</taxon>
        <taxon>Cytophagales</taxon>
        <taxon>Reichenbachiellaceae</taxon>
        <taxon>Marinoscillum</taxon>
    </lineage>
</organism>
<proteinExistence type="predicted"/>
<dbReference type="RefSeq" id="WP_115866849.1">
    <property type="nucleotide sequence ID" value="NZ_QREG01000003.1"/>
</dbReference>
<dbReference type="PROSITE" id="PS00018">
    <property type="entry name" value="EF_HAND_1"/>
    <property type="match status" value="1"/>
</dbReference>
<dbReference type="Proteomes" id="UP000256779">
    <property type="component" value="Unassembled WGS sequence"/>
</dbReference>
<keyword evidence="4" id="KW-1185">Reference proteome</keyword>
<reference evidence="3 4" key="1">
    <citation type="submission" date="2018-07" db="EMBL/GenBank/DDBJ databases">
        <title>Genomic Encyclopedia of Type Strains, Phase IV (KMG-IV): sequencing the most valuable type-strain genomes for metagenomic binning, comparative biology and taxonomic classification.</title>
        <authorList>
            <person name="Goeker M."/>
        </authorList>
    </citation>
    <scope>NUCLEOTIDE SEQUENCE [LARGE SCALE GENOMIC DNA]</scope>
    <source>
        <strain evidence="3 4">DSM 4134</strain>
    </source>
</reference>
<dbReference type="Pfam" id="PF07593">
    <property type="entry name" value="UnbV_ASPIC"/>
    <property type="match status" value="1"/>
</dbReference>
<evidence type="ECO:0000256" key="1">
    <source>
        <dbReference type="ARBA" id="ARBA00022729"/>
    </source>
</evidence>
<dbReference type="PANTHER" id="PTHR16026:SF0">
    <property type="entry name" value="CARTILAGE ACIDIC PROTEIN 1"/>
    <property type="match status" value="1"/>
</dbReference>
<dbReference type="InterPro" id="IPR013517">
    <property type="entry name" value="FG-GAP"/>
</dbReference>
<dbReference type="InterPro" id="IPR028994">
    <property type="entry name" value="Integrin_alpha_N"/>
</dbReference>
<dbReference type="AlphaFoldDB" id="A0A3D9L930"/>
<dbReference type="OrthoDB" id="9816120at2"/>
<dbReference type="Gene3D" id="2.130.10.130">
    <property type="entry name" value="Integrin alpha, N-terminal"/>
    <property type="match status" value="4"/>
</dbReference>